<evidence type="ECO:0000256" key="1">
    <source>
        <dbReference type="SAM" id="MobiDB-lite"/>
    </source>
</evidence>
<evidence type="ECO:0000313" key="2">
    <source>
        <dbReference type="EMBL" id="CAD9701859.1"/>
    </source>
</evidence>
<proteinExistence type="predicted"/>
<gene>
    <name evidence="2" type="ORF">EANT1437_LOCUS15616</name>
</gene>
<dbReference type="AlphaFoldDB" id="A0A7S2SLP2"/>
<protein>
    <submittedName>
        <fullName evidence="2">Uncharacterized protein</fullName>
    </submittedName>
</protein>
<organism evidence="2">
    <name type="scientific">Eucampia antarctica</name>
    <dbReference type="NCBI Taxonomy" id="49252"/>
    <lineage>
        <taxon>Eukaryota</taxon>
        <taxon>Sar</taxon>
        <taxon>Stramenopiles</taxon>
        <taxon>Ochrophyta</taxon>
        <taxon>Bacillariophyta</taxon>
        <taxon>Mediophyceae</taxon>
        <taxon>Biddulphiophycidae</taxon>
        <taxon>Hemiaulales</taxon>
        <taxon>Hemiaulaceae</taxon>
        <taxon>Eucampia</taxon>
    </lineage>
</organism>
<feature type="region of interest" description="Disordered" evidence="1">
    <location>
        <begin position="40"/>
        <end position="69"/>
    </location>
</feature>
<reference evidence="2" key="1">
    <citation type="submission" date="2021-01" db="EMBL/GenBank/DDBJ databases">
        <authorList>
            <person name="Corre E."/>
            <person name="Pelletier E."/>
            <person name="Niang G."/>
            <person name="Scheremetjew M."/>
            <person name="Finn R."/>
            <person name="Kale V."/>
            <person name="Holt S."/>
            <person name="Cochrane G."/>
            <person name="Meng A."/>
            <person name="Brown T."/>
            <person name="Cohen L."/>
        </authorList>
    </citation>
    <scope>NUCLEOTIDE SEQUENCE</scope>
    <source>
        <strain evidence="2">CCMP1452</strain>
    </source>
</reference>
<sequence>MQNDHRIFPDRFDKEDNSLLVSFLYDLLVDKKELEYNDMKTAMSSPSRRSRQGSVYKEAQGPRTISGHHQQHFITSTTGCESIDSQQVLNQKPQMQLTAVQPQAIPYFETVKESDKVFDDSSLRRYSSRLQHINPDSEFVTANRRPTSPAHFIKSIDALLNAMNQTHQSQQCIYDWDKKMGLKKSHSKTMRNTRKSRKQIQRNLKKLTFRAKRKGKSPKTNAVCT</sequence>
<dbReference type="EMBL" id="HBHI01030381">
    <property type="protein sequence ID" value="CAD9701859.1"/>
    <property type="molecule type" value="Transcribed_RNA"/>
</dbReference>
<accession>A0A7S2SLP2</accession>
<name>A0A7S2SLP2_9STRA</name>